<keyword evidence="11" id="KW-1185">Reference proteome</keyword>
<comment type="subcellular location">
    <subcellularLocation>
        <location evidence="1">Secreted</location>
    </subcellularLocation>
</comment>
<reference evidence="11" key="2">
    <citation type="journal article" date="2017" name="Sci. Adv.">
        <title>A tail of two voltages: Proteomic comparison of the three electric organs of the electric eel.</title>
        <authorList>
            <person name="Traeger L.L."/>
            <person name="Sabat G."/>
            <person name="Barrett-Wilt G.A."/>
            <person name="Wells G.B."/>
            <person name="Sussman M.R."/>
        </authorList>
    </citation>
    <scope>NUCLEOTIDE SEQUENCE [LARGE SCALE GENOMIC DNA]</scope>
</reference>
<dbReference type="FunFam" id="2.40.50.40:FF:000012">
    <property type="entry name" value="C-C motif chemokine"/>
    <property type="match status" value="1"/>
</dbReference>
<dbReference type="PANTHER" id="PTHR12015">
    <property type="entry name" value="SMALL INDUCIBLE CYTOKINE A"/>
    <property type="match status" value="1"/>
</dbReference>
<evidence type="ECO:0000256" key="2">
    <source>
        <dbReference type="ARBA" id="ARBA00022500"/>
    </source>
</evidence>
<dbReference type="GO" id="GO:0005615">
    <property type="term" value="C:extracellular space"/>
    <property type="evidence" value="ECO:0007669"/>
    <property type="project" value="UniProtKB-KW"/>
</dbReference>
<dbReference type="Ensembl" id="ENSEEET00000033214.2">
    <property type="protein sequence ID" value="ENSEEEP00000032823.2"/>
    <property type="gene ID" value="ENSEEEG00000015636.2"/>
</dbReference>
<evidence type="ECO:0000256" key="1">
    <source>
        <dbReference type="ARBA" id="ARBA00004613"/>
    </source>
</evidence>
<evidence type="ECO:0000256" key="6">
    <source>
        <dbReference type="ARBA" id="ARBA00023157"/>
    </source>
</evidence>
<dbReference type="STRING" id="8005.ENSEEEP00000032823"/>
<dbReference type="GeneID" id="113575139"/>
<evidence type="ECO:0000313" key="11">
    <source>
        <dbReference type="Proteomes" id="UP000314983"/>
    </source>
</evidence>
<name>A0A4W4G9H4_ELEEL</name>
<dbReference type="SMART" id="SM00199">
    <property type="entry name" value="SCY"/>
    <property type="match status" value="1"/>
</dbReference>
<dbReference type="InterPro" id="IPR039809">
    <property type="entry name" value="Chemokine_b/g/d"/>
</dbReference>
<evidence type="ECO:0000259" key="9">
    <source>
        <dbReference type="SMART" id="SM00199"/>
    </source>
</evidence>
<keyword evidence="3" id="KW-0202">Cytokine</keyword>
<dbReference type="Gene3D" id="2.40.50.40">
    <property type="match status" value="1"/>
</dbReference>
<protein>
    <submittedName>
        <fullName evidence="10">Chemokine (C-C motif) ligand 19b</fullName>
    </submittedName>
</protein>
<dbReference type="GO" id="GO:0006954">
    <property type="term" value="P:inflammatory response"/>
    <property type="evidence" value="ECO:0007669"/>
    <property type="project" value="UniProtKB-KW"/>
</dbReference>
<gene>
    <name evidence="10" type="primary">LOC113575139</name>
</gene>
<feature type="signal peptide" evidence="8">
    <location>
        <begin position="1"/>
        <end position="27"/>
    </location>
</feature>
<keyword evidence="7" id="KW-0395">Inflammatory response</keyword>
<feature type="domain" description="Chemokine interleukin-8-like" evidence="9">
    <location>
        <begin position="31"/>
        <end position="92"/>
    </location>
</feature>
<organism evidence="10 11">
    <name type="scientific">Electrophorus electricus</name>
    <name type="common">Electric eel</name>
    <name type="synonym">Gymnotus electricus</name>
    <dbReference type="NCBI Taxonomy" id="8005"/>
    <lineage>
        <taxon>Eukaryota</taxon>
        <taxon>Metazoa</taxon>
        <taxon>Chordata</taxon>
        <taxon>Craniata</taxon>
        <taxon>Vertebrata</taxon>
        <taxon>Euteleostomi</taxon>
        <taxon>Actinopterygii</taxon>
        <taxon>Neopterygii</taxon>
        <taxon>Teleostei</taxon>
        <taxon>Ostariophysi</taxon>
        <taxon>Gymnotiformes</taxon>
        <taxon>Gymnotoidei</taxon>
        <taxon>Gymnotidae</taxon>
        <taxon>Electrophorus</taxon>
    </lineage>
</organism>
<dbReference type="GO" id="GO:0006955">
    <property type="term" value="P:immune response"/>
    <property type="evidence" value="ECO:0007669"/>
    <property type="project" value="InterPro"/>
</dbReference>
<dbReference type="InterPro" id="IPR036048">
    <property type="entry name" value="Interleukin_8-like_sf"/>
</dbReference>
<dbReference type="Pfam" id="PF00048">
    <property type="entry name" value="IL8"/>
    <property type="match status" value="1"/>
</dbReference>
<reference evidence="10" key="5">
    <citation type="submission" date="2025-09" db="UniProtKB">
        <authorList>
            <consortium name="Ensembl"/>
        </authorList>
    </citation>
    <scope>IDENTIFICATION</scope>
</reference>
<feature type="chain" id="PRO_5044254838" evidence="8">
    <location>
        <begin position="28"/>
        <end position="106"/>
    </location>
</feature>
<dbReference type="Proteomes" id="UP000314983">
    <property type="component" value="Chromosome 17"/>
</dbReference>
<dbReference type="InterPro" id="IPR001811">
    <property type="entry name" value="Chemokine_IL8-like_dom"/>
</dbReference>
<dbReference type="SUPFAM" id="SSF54117">
    <property type="entry name" value="Interleukin 8-like chemokines"/>
    <property type="match status" value="1"/>
</dbReference>
<sequence>MMSKSVTVLAATFLMMLLVFSWNCAEATDTAADCCLTTKNKSIPPSLVKSYYVQTEALGCREHATVFITKKGKKLCAPPPTKKWVRKLISQLERKSKPKSKRQQAV</sequence>
<dbReference type="RefSeq" id="XP_026862268.2">
    <property type="nucleotide sequence ID" value="XM_027006467.2"/>
</dbReference>
<reference evidence="10" key="4">
    <citation type="submission" date="2025-08" db="UniProtKB">
        <authorList>
            <consortium name="Ensembl"/>
        </authorList>
    </citation>
    <scope>IDENTIFICATION</scope>
</reference>
<dbReference type="OMA" id="DEAMDCC"/>
<accession>A0A4W4G9H4</accession>
<dbReference type="CDD" id="cd00169">
    <property type="entry name" value="Chemokine"/>
    <property type="match status" value="1"/>
</dbReference>
<dbReference type="KEGG" id="eee:113575139"/>
<proteinExistence type="predicted"/>
<keyword evidence="2" id="KW-0145">Chemotaxis</keyword>
<keyword evidence="6" id="KW-1015">Disulfide bond</keyword>
<reference evidence="11" key="1">
    <citation type="journal article" date="2014" name="Science">
        <title>Nonhuman genetics. Genomic basis for the convergent evolution of electric organs.</title>
        <authorList>
            <person name="Gallant J.R."/>
            <person name="Traeger L.L."/>
            <person name="Volkening J.D."/>
            <person name="Moffett H."/>
            <person name="Chen P.H."/>
            <person name="Novina C.D."/>
            <person name="Phillips G.N.Jr."/>
            <person name="Anand R."/>
            <person name="Wells G.B."/>
            <person name="Pinch M."/>
            <person name="Guth R."/>
            <person name="Unguez G.A."/>
            <person name="Albert J.S."/>
            <person name="Zakon H.H."/>
            <person name="Samanta M.P."/>
            <person name="Sussman M.R."/>
        </authorList>
    </citation>
    <scope>NUCLEOTIDE SEQUENCE [LARGE SCALE GENOMIC DNA]</scope>
</reference>
<keyword evidence="4" id="KW-0964">Secreted</keyword>
<reference evidence="10" key="3">
    <citation type="submission" date="2020-05" db="EMBL/GenBank/DDBJ databases">
        <title>Electrophorus electricus (electric eel) genome, fEleEle1, primary haplotype.</title>
        <authorList>
            <person name="Myers G."/>
            <person name="Meyer A."/>
            <person name="Fedrigo O."/>
            <person name="Formenti G."/>
            <person name="Rhie A."/>
            <person name="Tracey A."/>
            <person name="Sims Y."/>
            <person name="Jarvis E.D."/>
        </authorList>
    </citation>
    <scope>NUCLEOTIDE SEQUENCE [LARGE SCALE GENOMIC DNA]</scope>
</reference>
<evidence type="ECO:0000256" key="8">
    <source>
        <dbReference type="SAM" id="SignalP"/>
    </source>
</evidence>
<evidence type="ECO:0000256" key="4">
    <source>
        <dbReference type="ARBA" id="ARBA00022525"/>
    </source>
</evidence>
<keyword evidence="5 8" id="KW-0732">Signal</keyword>
<dbReference type="GO" id="GO:0008009">
    <property type="term" value="F:chemokine activity"/>
    <property type="evidence" value="ECO:0007669"/>
    <property type="project" value="InterPro"/>
</dbReference>
<dbReference type="PANTHER" id="PTHR12015:SF111">
    <property type="entry name" value="C-C MOTIF CHEMOKINE 17"/>
    <property type="match status" value="1"/>
</dbReference>
<evidence type="ECO:0000256" key="3">
    <source>
        <dbReference type="ARBA" id="ARBA00022514"/>
    </source>
</evidence>
<evidence type="ECO:0000313" key="10">
    <source>
        <dbReference type="Ensembl" id="ENSEEEP00000032823.2"/>
    </source>
</evidence>
<evidence type="ECO:0000256" key="7">
    <source>
        <dbReference type="ARBA" id="ARBA00023198"/>
    </source>
</evidence>
<evidence type="ECO:0000256" key="5">
    <source>
        <dbReference type="ARBA" id="ARBA00022729"/>
    </source>
</evidence>
<dbReference type="GeneTree" id="ENSGT01030000234821"/>
<dbReference type="AlphaFoldDB" id="A0A4W4G9H4"/>